<evidence type="ECO:0000256" key="6">
    <source>
        <dbReference type="PIRSR" id="PIRSR001369-1"/>
    </source>
</evidence>
<protein>
    <recommendedName>
        <fullName evidence="5">Citrate synthase</fullName>
    </recommendedName>
</protein>
<dbReference type="STRING" id="1246637.MTBBW1_1430001"/>
<dbReference type="PRINTS" id="PR00143">
    <property type="entry name" value="CITRTSNTHASE"/>
</dbReference>
<dbReference type="InterPro" id="IPR016143">
    <property type="entry name" value="Citrate_synth-like_sm_a-sub"/>
</dbReference>
<comment type="similarity">
    <text evidence="2 5">Belongs to the citrate synthase family.</text>
</comment>
<dbReference type="Gene3D" id="1.10.580.10">
    <property type="entry name" value="Citrate Synthase, domain 1"/>
    <property type="match status" value="1"/>
</dbReference>
<dbReference type="InterPro" id="IPR036969">
    <property type="entry name" value="Citrate_synthase_sf"/>
</dbReference>
<evidence type="ECO:0000256" key="2">
    <source>
        <dbReference type="ARBA" id="ARBA00010566"/>
    </source>
</evidence>
<gene>
    <name evidence="8" type="primary">gltA</name>
    <name evidence="8" type="ORF">MTBBW1_1430001</name>
</gene>
<evidence type="ECO:0000256" key="7">
    <source>
        <dbReference type="SAM" id="MobiDB-lite"/>
    </source>
</evidence>
<keyword evidence="3 5" id="KW-0808">Transferase</keyword>
<evidence type="ECO:0000256" key="4">
    <source>
        <dbReference type="ARBA" id="ARBA00049288"/>
    </source>
</evidence>
<evidence type="ECO:0000313" key="9">
    <source>
        <dbReference type="Proteomes" id="UP000191931"/>
    </source>
</evidence>
<feature type="compositionally biased region" description="Polar residues" evidence="7">
    <location>
        <begin position="120"/>
        <end position="132"/>
    </location>
</feature>
<proteinExistence type="inferred from homology"/>
<dbReference type="Proteomes" id="UP000191931">
    <property type="component" value="Unassembled WGS sequence"/>
</dbReference>
<dbReference type="GO" id="GO:0036440">
    <property type="term" value="F:citrate synthase activity"/>
    <property type="evidence" value="ECO:0007669"/>
    <property type="project" value="UniProtKB-EC"/>
</dbReference>
<dbReference type="RefSeq" id="WP_186441399.1">
    <property type="nucleotide sequence ID" value="NZ_LT828549.1"/>
</dbReference>
<evidence type="ECO:0000256" key="1">
    <source>
        <dbReference type="ARBA" id="ARBA00004751"/>
    </source>
</evidence>
<dbReference type="InterPro" id="IPR016142">
    <property type="entry name" value="Citrate_synth-like_lrg_a-sub"/>
</dbReference>
<feature type="region of interest" description="Disordered" evidence="7">
    <location>
        <begin position="117"/>
        <end position="137"/>
    </location>
</feature>
<dbReference type="InterPro" id="IPR024176">
    <property type="entry name" value="Citrate_synthase_bac-typ"/>
</dbReference>
<evidence type="ECO:0000256" key="5">
    <source>
        <dbReference type="PIRNR" id="PIRNR001369"/>
    </source>
</evidence>
<keyword evidence="9" id="KW-1185">Reference proteome</keyword>
<dbReference type="GO" id="GO:0005975">
    <property type="term" value="P:carbohydrate metabolic process"/>
    <property type="evidence" value="ECO:0007669"/>
    <property type="project" value="TreeGrafter"/>
</dbReference>
<feature type="active site" evidence="6">
    <location>
        <position position="285"/>
    </location>
</feature>
<comment type="catalytic activity">
    <reaction evidence="4">
        <text>oxaloacetate + acetyl-CoA + H2O = citrate + CoA + H(+)</text>
        <dbReference type="Rhea" id="RHEA:16845"/>
        <dbReference type="ChEBI" id="CHEBI:15377"/>
        <dbReference type="ChEBI" id="CHEBI:15378"/>
        <dbReference type="ChEBI" id="CHEBI:16452"/>
        <dbReference type="ChEBI" id="CHEBI:16947"/>
        <dbReference type="ChEBI" id="CHEBI:57287"/>
        <dbReference type="ChEBI" id="CHEBI:57288"/>
        <dbReference type="EC" id="2.3.3.16"/>
    </reaction>
</comment>
<name>A0A1W1H833_9BACT</name>
<dbReference type="SUPFAM" id="SSF48256">
    <property type="entry name" value="Citrate synthase"/>
    <property type="match status" value="1"/>
</dbReference>
<sequence>MNECTPILDTGLRGAAVASTRISDVNGQLGKLLYRGYLVADLAEKTSYEEIVFLLLNEKLPIKDEVEAISKSLQNKRKLPAEIFSFLKQIPKDTEPMDVLQSSVPLLYNLMERETHKESTSAGKTSSDNASSAIKDPASGLNAAKESALNLIAALCVITCAWDRIRNGKEPVMPRDDLSHAGNFLYMLKGEMPDKEMIHFFDTALVLHAEHSLNASTFTARQVASTKAHMYAAISAAIGSLSGALHGGANVRVMEMLKKIETVDKIDSYIEDTLNAGGLIMGLGHAVYQVDDPRALILAPMSKRVGEIIEDTTWYDLSTEVEKRAKKAFKARKNLDIFVNVDFYSASLFYAMGIPTDLFSPVFAVSRVCGWAAHVIEEQFAQAAAKPALYRPGAAYVGEYCGPNECSFVDIDER</sequence>
<dbReference type="Gene3D" id="1.10.230.10">
    <property type="entry name" value="Cytochrome P450-Terp, domain 2"/>
    <property type="match status" value="1"/>
</dbReference>
<dbReference type="PIRSF" id="PIRSF001369">
    <property type="entry name" value="Citrate_synth"/>
    <property type="match status" value="1"/>
</dbReference>
<evidence type="ECO:0000313" key="8">
    <source>
        <dbReference type="EMBL" id="SLM28629.1"/>
    </source>
</evidence>
<feature type="active site" evidence="6">
    <location>
        <position position="342"/>
    </location>
</feature>
<dbReference type="UniPathway" id="UPA00223">
    <property type="reaction ID" value="UER00717"/>
</dbReference>
<dbReference type="GO" id="GO:0006099">
    <property type="term" value="P:tricarboxylic acid cycle"/>
    <property type="evidence" value="ECO:0007669"/>
    <property type="project" value="UniProtKB-UniPathway"/>
</dbReference>
<accession>A0A1W1H833</accession>
<dbReference type="PANTHER" id="PTHR11739:SF4">
    <property type="entry name" value="CITRATE SYNTHASE, PEROXISOMAL"/>
    <property type="match status" value="1"/>
</dbReference>
<dbReference type="Pfam" id="PF00285">
    <property type="entry name" value="Citrate_synt"/>
    <property type="match status" value="1"/>
</dbReference>
<keyword evidence="8" id="KW-0012">Acyltransferase</keyword>
<dbReference type="InterPro" id="IPR002020">
    <property type="entry name" value="Citrate_synthase"/>
</dbReference>
<reference evidence="8 9" key="1">
    <citation type="submission" date="2017-03" db="EMBL/GenBank/DDBJ databases">
        <authorList>
            <person name="Afonso C.L."/>
            <person name="Miller P.J."/>
            <person name="Scott M.A."/>
            <person name="Spackman E."/>
            <person name="Goraichik I."/>
            <person name="Dimitrov K.M."/>
            <person name="Suarez D.L."/>
            <person name="Swayne D.E."/>
        </authorList>
    </citation>
    <scope>NUCLEOTIDE SEQUENCE [LARGE SCALE GENOMIC DNA]</scope>
    <source>
        <strain evidence="8">PRJEB14757</strain>
    </source>
</reference>
<comment type="pathway">
    <text evidence="1">Carbohydrate metabolism; tricarboxylic acid cycle; isocitrate from oxaloacetate: step 1/2.</text>
</comment>
<dbReference type="AlphaFoldDB" id="A0A1W1H833"/>
<dbReference type="EMBL" id="FWEV01000050">
    <property type="protein sequence ID" value="SLM28629.1"/>
    <property type="molecule type" value="Genomic_DNA"/>
</dbReference>
<dbReference type="PANTHER" id="PTHR11739">
    <property type="entry name" value="CITRATE SYNTHASE"/>
    <property type="match status" value="1"/>
</dbReference>
<organism evidence="8 9">
    <name type="scientific">Desulfamplus magnetovallimortis</name>
    <dbReference type="NCBI Taxonomy" id="1246637"/>
    <lineage>
        <taxon>Bacteria</taxon>
        <taxon>Pseudomonadati</taxon>
        <taxon>Thermodesulfobacteriota</taxon>
        <taxon>Desulfobacteria</taxon>
        <taxon>Desulfobacterales</taxon>
        <taxon>Desulfobacteraceae</taxon>
        <taxon>Desulfamplus</taxon>
    </lineage>
</organism>
<evidence type="ECO:0000256" key="3">
    <source>
        <dbReference type="ARBA" id="ARBA00022679"/>
    </source>
</evidence>